<name>A0ACB8S598_9AGAM</name>
<gene>
    <name evidence="1" type="ORF">FA95DRAFT_1675697</name>
</gene>
<proteinExistence type="predicted"/>
<comment type="caution">
    <text evidence="1">The sequence shown here is derived from an EMBL/GenBank/DDBJ whole genome shotgun (WGS) entry which is preliminary data.</text>
</comment>
<accession>A0ACB8S598</accession>
<reference evidence="1" key="2">
    <citation type="journal article" date="2022" name="New Phytol.">
        <title>Evolutionary transition to the ectomycorrhizal habit in the genomes of a hyperdiverse lineage of mushroom-forming fungi.</title>
        <authorList>
            <person name="Looney B."/>
            <person name="Miyauchi S."/>
            <person name="Morin E."/>
            <person name="Drula E."/>
            <person name="Courty P.E."/>
            <person name="Kohler A."/>
            <person name="Kuo A."/>
            <person name="LaButti K."/>
            <person name="Pangilinan J."/>
            <person name="Lipzen A."/>
            <person name="Riley R."/>
            <person name="Andreopoulos W."/>
            <person name="He G."/>
            <person name="Johnson J."/>
            <person name="Nolan M."/>
            <person name="Tritt A."/>
            <person name="Barry K.W."/>
            <person name="Grigoriev I.V."/>
            <person name="Nagy L.G."/>
            <person name="Hibbett D."/>
            <person name="Henrissat B."/>
            <person name="Matheny P.B."/>
            <person name="Labbe J."/>
            <person name="Martin F.M."/>
        </authorList>
    </citation>
    <scope>NUCLEOTIDE SEQUENCE</scope>
    <source>
        <strain evidence="1">FP105234-sp</strain>
    </source>
</reference>
<dbReference type="EMBL" id="MU275850">
    <property type="protein sequence ID" value="KAI0051664.1"/>
    <property type="molecule type" value="Genomic_DNA"/>
</dbReference>
<dbReference type="Proteomes" id="UP000814033">
    <property type="component" value="Unassembled WGS sequence"/>
</dbReference>
<organism evidence="1 2">
    <name type="scientific">Auriscalpium vulgare</name>
    <dbReference type="NCBI Taxonomy" id="40419"/>
    <lineage>
        <taxon>Eukaryota</taxon>
        <taxon>Fungi</taxon>
        <taxon>Dikarya</taxon>
        <taxon>Basidiomycota</taxon>
        <taxon>Agaricomycotina</taxon>
        <taxon>Agaricomycetes</taxon>
        <taxon>Russulales</taxon>
        <taxon>Auriscalpiaceae</taxon>
        <taxon>Auriscalpium</taxon>
    </lineage>
</organism>
<sequence length="1109" mass="116756">MASPEDGEQLTAARHRSGGSLLTTASGIAASTISFNTYATGITEDSLRLSQFPPPPTTIPSSPTDGVPSPTRSTFTITSAPGFVSPSSYKPVSPLVPRRQNSESSTATAQTPSAPSSFRPHLSPAYTPLSARNVPTPPSSPHSTSRSAPSSHPSRTLSPYDWHEGSSSIAVDPTEERLLSTSFITDLLTSTGSPRTTEAMGGIYSVRDGQHMYQGDSSSLISEMTYPPTRVPPSSPPAFRQDVMAGPSRPGPSSYAAGRSTYDNDTISSYESDARIVQGLHGLGRKVSVLGMAPATLRHMASEDTSISDSPMTLSSTVPLAPNRRVLSGGAYEVAVPEEVASAGLQVGSSTQMLFSPAAPSSAGFRPSYQQSGTSFTRERERRASTQSNKTVKSHVSSFVSAVGQRSLRAARQTFDWLRVKPLPPVPTIPNMSYLQEQEYRRMESDVPLPDLAERAHRLGAMLDSGRLPHESVGSFSVIGNAIEKASPKLSGRTHANASHATGLHKPAGGRKRQSLTAIPSAENGLGSPSKARFKALSCFNIPLTKKQKIQLSVAAAVFALLTVIAVVVGIVVGHKHGHGISCPANFTGAACSLSATCVCTSSDSSQCNPLAQSLITLVPTVNTLFNANYTPSSVAAAMFAVQGTSLGSDCAAQARIVDVAPALDMQTTPNRTQWAQSALLWTFVQSLDPTNVGNLQQYIHKAQWSVFDGVDGPVPAESSSFTTTVLGFTFDFANQVLSEPAASFETDGQPSSAQSAQVSKTASAALDRMYTYAAASSTLRQSALANYWQSALRQNPSDLSKFVSLFASSPLLLPFDATGSPGKVPLSSLLTNSSTASFPPPLSCYPGLGSTQLQQVNALETSIFGLTAASPQTSFDSSCYADRPIYGQLDILHLREPFLDSVSNAPKQAAVLNLAVRPRVIAYKAGALSLLPNATPLALPPSNPLQYGTLNHINHVLYDFLTSIPDINVATAFVKYILSSPVAPPASGTQLAQAMGSIPAIEVAVFGSVAGDDVDSVVSSFGTPTGNLFFGSDQSLALRNWAINGTQSSIAWADSASAATVVHDTSFSDAVFNSVWSPAFTFFHSQTNQVVNVGNITTAFQVLGKFTP</sequence>
<keyword evidence="2" id="KW-1185">Reference proteome</keyword>
<reference evidence="1" key="1">
    <citation type="submission" date="2021-02" db="EMBL/GenBank/DDBJ databases">
        <authorList>
            <consortium name="DOE Joint Genome Institute"/>
            <person name="Ahrendt S."/>
            <person name="Looney B.P."/>
            <person name="Miyauchi S."/>
            <person name="Morin E."/>
            <person name="Drula E."/>
            <person name="Courty P.E."/>
            <person name="Chicoki N."/>
            <person name="Fauchery L."/>
            <person name="Kohler A."/>
            <person name="Kuo A."/>
            <person name="Labutti K."/>
            <person name="Pangilinan J."/>
            <person name="Lipzen A."/>
            <person name="Riley R."/>
            <person name="Andreopoulos W."/>
            <person name="He G."/>
            <person name="Johnson J."/>
            <person name="Barry K.W."/>
            <person name="Grigoriev I.V."/>
            <person name="Nagy L."/>
            <person name="Hibbett D."/>
            <person name="Henrissat B."/>
            <person name="Matheny P.B."/>
            <person name="Labbe J."/>
            <person name="Martin F."/>
        </authorList>
    </citation>
    <scope>NUCLEOTIDE SEQUENCE</scope>
    <source>
        <strain evidence="1">FP105234-sp</strain>
    </source>
</reference>
<evidence type="ECO:0000313" key="2">
    <source>
        <dbReference type="Proteomes" id="UP000814033"/>
    </source>
</evidence>
<evidence type="ECO:0000313" key="1">
    <source>
        <dbReference type="EMBL" id="KAI0051664.1"/>
    </source>
</evidence>
<protein>
    <submittedName>
        <fullName evidence="1">Uncharacterized protein</fullName>
    </submittedName>
</protein>